<evidence type="ECO:0000313" key="7">
    <source>
        <dbReference type="Proteomes" id="UP001500886"/>
    </source>
</evidence>
<dbReference type="PANTHER" id="PTHR30346">
    <property type="entry name" value="TRANSCRIPTIONAL DUAL REGULATOR HCAR-RELATED"/>
    <property type="match status" value="1"/>
</dbReference>
<proteinExistence type="inferred from homology"/>
<reference evidence="7" key="1">
    <citation type="journal article" date="2019" name="Int. J. Syst. Evol. Microbiol.">
        <title>The Global Catalogue of Microorganisms (GCM) 10K type strain sequencing project: providing services to taxonomists for standard genome sequencing and annotation.</title>
        <authorList>
            <consortium name="The Broad Institute Genomics Platform"/>
            <consortium name="The Broad Institute Genome Sequencing Center for Infectious Disease"/>
            <person name="Wu L."/>
            <person name="Ma J."/>
        </authorList>
    </citation>
    <scope>NUCLEOTIDE SEQUENCE [LARGE SCALE GENOMIC DNA]</scope>
    <source>
        <strain evidence="7">JCM 4542</strain>
    </source>
</reference>
<gene>
    <name evidence="6" type="ORF">GCM10010315_26930</name>
</gene>
<dbReference type="PRINTS" id="PR00039">
    <property type="entry name" value="HTHLYSR"/>
</dbReference>
<keyword evidence="7" id="KW-1185">Reference proteome</keyword>
<dbReference type="InterPro" id="IPR005119">
    <property type="entry name" value="LysR_subst-bd"/>
</dbReference>
<dbReference type="InterPro" id="IPR000847">
    <property type="entry name" value="LysR_HTH_N"/>
</dbReference>
<evidence type="ECO:0000259" key="5">
    <source>
        <dbReference type="PROSITE" id="PS50931"/>
    </source>
</evidence>
<accession>A0ABP6G5W2</accession>
<dbReference type="Proteomes" id="UP001500886">
    <property type="component" value="Unassembled WGS sequence"/>
</dbReference>
<dbReference type="SUPFAM" id="SSF53850">
    <property type="entry name" value="Periplasmic binding protein-like II"/>
    <property type="match status" value="1"/>
</dbReference>
<dbReference type="PANTHER" id="PTHR30346:SF28">
    <property type="entry name" value="HTH-TYPE TRANSCRIPTIONAL REGULATOR CYNR"/>
    <property type="match status" value="1"/>
</dbReference>
<evidence type="ECO:0000256" key="1">
    <source>
        <dbReference type="ARBA" id="ARBA00009437"/>
    </source>
</evidence>
<dbReference type="SUPFAM" id="SSF46785">
    <property type="entry name" value="Winged helix' DNA-binding domain"/>
    <property type="match status" value="1"/>
</dbReference>
<dbReference type="Pfam" id="PF03466">
    <property type="entry name" value="LysR_substrate"/>
    <property type="match status" value="1"/>
</dbReference>
<sequence length="362" mass="39431">MLAGEPEEVGDSGDVDELAVLRAAQQRTVGRNMGMIIGHEGILTQAFGHRRVVSNYAKGPGPGETAVMDLLSLRYFQAVARHQHISRAAEELRVAQPSVSRTIIRLESELGVPLFDRRGRRIRLNEHGEAFLRRVERVLAELDDARREAADASGAGPGRVAVAAETLVQLASVLAAFRTYRPGVSVRLFQAPLDEMRRHLRTAEVDFALASQPLSGPGLCTLELVREEVLLAVPPGHPLAGRERVTVAELAGEGFVSTRPGLWQRALLERLFAGEGLVPRVVCEGDEAAATPELIAAGLGIGLMPAIARRTMAERSPVAWLRLDAPDCHRTLTLVWRRDAHLSPAALEFRRLAKEHLMPSAS</sequence>
<dbReference type="EMBL" id="BAAASL010000009">
    <property type="protein sequence ID" value="GAA2716261.1"/>
    <property type="molecule type" value="Genomic_DNA"/>
</dbReference>
<dbReference type="Gene3D" id="1.10.10.10">
    <property type="entry name" value="Winged helix-like DNA-binding domain superfamily/Winged helix DNA-binding domain"/>
    <property type="match status" value="1"/>
</dbReference>
<dbReference type="CDD" id="cd05466">
    <property type="entry name" value="PBP2_LTTR_substrate"/>
    <property type="match status" value="1"/>
</dbReference>
<keyword evidence="2" id="KW-0805">Transcription regulation</keyword>
<comment type="caution">
    <text evidence="6">The sequence shown here is derived from an EMBL/GenBank/DDBJ whole genome shotgun (WGS) entry which is preliminary data.</text>
</comment>
<evidence type="ECO:0000256" key="4">
    <source>
        <dbReference type="ARBA" id="ARBA00023163"/>
    </source>
</evidence>
<evidence type="ECO:0000256" key="3">
    <source>
        <dbReference type="ARBA" id="ARBA00023125"/>
    </source>
</evidence>
<dbReference type="Gene3D" id="3.40.190.290">
    <property type="match status" value="1"/>
</dbReference>
<organism evidence="6 7">
    <name type="scientific">Streptomyces luteosporeus</name>
    <dbReference type="NCBI Taxonomy" id="173856"/>
    <lineage>
        <taxon>Bacteria</taxon>
        <taxon>Bacillati</taxon>
        <taxon>Actinomycetota</taxon>
        <taxon>Actinomycetes</taxon>
        <taxon>Kitasatosporales</taxon>
        <taxon>Streptomycetaceae</taxon>
        <taxon>Streptomyces</taxon>
    </lineage>
</organism>
<protein>
    <submittedName>
        <fullName evidence="6">LysR substrate-binding domain-containing protein</fullName>
    </submittedName>
</protein>
<name>A0ABP6G5W2_9ACTN</name>
<evidence type="ECO:0000256" key="2">
    <source>
        <dbReference type="ARBA" id="ARBA00023015"/>
    </source>
</evidence>
<keyword evidence="4" id="KW-0804">Transcription</keyword>
<dbReference type="InterPro" id="IPR036390">
    <property type="entry name" value="WH_DNA-bd_sf"/>
</dbReference>
<dbReference type="PROSITE" id="PS50931">
    <property type="entry name" value="HTH_LYSR"/>
    <property type="match status" value="1"/>
</dbReference>
<keyword evidence="3" id="KW-0238">DNA-binding</keyword>
<evidence type="ECO:0000313" key="6">
    <source>
        <dbReference type="EMBL" id="GAA2716261.1"/>
    </source>
</evidence>
<dbReference type="InterPro" id="IPR036388">
    <property type="entry name" value="WH-like_DNA-bd_sf"/>
</dbReference>
<dbReference type="Pfam" id="PF00126">
    <property type="entry name" value="HTH_1"/>
    <property type="match status" value="1"/>
</dbReference>
<feature type="domain" description="HTH lysR-type" evidence="5">
    <location>
        <begin position="68"/>
        <end position="125"/>
    </location>
</feature>
<comment type="similarity">
    <text evidence="1">Belongs to the LysR transcriptional regulatory family.</text>
</comment>